<dbReference type="SMART" id="SM00354">
    <property type="entry name" value="HTH_LACI"/>
    <property type="match status" value="1"/>
</dbReference>
<feature type="region of interest" description="Disordered" evidence="4">
    <location>
        <begin position="1"/>
        <end position="27"/>
    </location>
</feature>
<comment type="caution">
    <text evidence="6">The sequence shown here is derived from an EMBL/GenBank/DDBJ whole genome shotgun (WGS) entry which is preliminary data.</text>
</comment>
<evidence type="ECO:0000259" key="5">
    <source>
        <dbReference type="PROSITE" id="PS50932"/>
    </source>
</evidence>
<dbReference type="Gene3D" id="3.40.50.2300">
    <property type="match status" value="2"/>
</dbReference>
<accession>A0A2S6IVM7</accession>
<evidence type="ECO:0000256" key="3">
    <source>
        <dbReference type="ARBA" id="ARBA00023163"/>
    </source>
</evidence>
<sequence length="385" mass="40227">MTTIPGVAPGAGAPVPTRRITPPDQVVPRKRPTIRDVAREAGVSYATVSRVLNGRDWVSPDAAQAVRAAIARTGYTANPHARSLATGRSGSIAFLLTEPQHLLFEDPNFSILLRGVAEALAQRELTLVLMIAGTPDERRRALTYLSGGHVDGVLVVSSHSGDPLLEQLVSADVPVVACGRALGHEQVISSVAADDCAGARSAVAHLIAAGRRRIATITGPLDTSGGVDRLDGYRDALRAADLPLDDLLITHGDWSRDGGAAAMRALLDVAPDVDGVFVASDLMAAGALAVLRDAGREVPGDVAVVGFDDSGLAATLDPPLATVRQPLERISDEMVRLISERVAGRAPVSVTIPTQLVVRASADLPAISARRRTGPPEPDHPNRAT</sequence>
<keyword evidence="1" id="KW-0805">Transcription regulation</keyword>
<dbReference type="PROSITE" id="PS00356">
    <property type="entry name" value="HTH_LACI_1"/>
    <property type="match status" value="1"/>
</dbReference>
<evidence type="ECO:0000256" key="1">
    <source>
        <dbReference type="ARBA" id="ARBA00023015"/>
    </source>
</evidence>
<evidence type="ECO:0000313" key="6">
    <source>
        <dbReference type="EMBL" id="PPK98417.1"/>
    </source>
</evidence>
<keyword evidence="2 6" id="KW-0238">DNA-binding</keyword>
<dbReference type="SUPFAM" id="SSF47413">
    <property type="entry name" value="lambda repressor-like DNA-binding domains"/>
    <property type="match status" value="1"/>
</dbReference>
<dbReference type="AlphaFoldDB" id="A0A2S6IVM7"/>
<dbReference type="CDD" id="cd01392">
    <property type="entry name" value="HTH_LacI"/>
    <property type="match status" value="1"/>
</dbReference>
<reference evidence="6 7" key="1">
    <citation type="submission" date="2018-02" db="EMBL/GenBank/DDBJ databases">
        <title>Genomic Encyclopedia of Archaeal and Bacterial Type Strains, Phase II (KMG-II): from individual species to whole genera.</title>
        <authorList>
            <person name="Goeker M."/>
        </authorList>
    </citation>
    <scope>NUCLEOTIDE SEQUENCE [LARGE SCALE GENOMIC DNA]</scope>
    <source>
        <strain evidence="6 7">DSM 22857</strain>
    </source>
</reference>
<dbReference type="GO" id="GO:0000976">
    <property type="term" value="F:transcription cis-regulatory region binding"/>
    <property type="evidence" value="ECO:0007669"/>
    <property type="project" value="TreeGrafter"/>
</dbReference>
<dbReference type="GO" id="GO:0003700">
    <property type="term" value="F:DNA-binding transcription factor activity"/>
    <property type="evidence" value="ECO:0007669"/>
    <property type="project" value="TreeGrafter"/>
</dbReference>
<dbReference type="InterPro" id="IPR010982">
    <property type="entry name" value="Lambda_DNA-bd_dom_sf"/>
</dbReference>
<dbReference type="Gene3D" id="1.10.260.40">
    <property type="entry name" value="lambda repressor-like DNA-binding domains"/>
    <property type="match status" value="1"/>
</dbReference>
<feature type="domain" description="HTH lacI-type" evidence="5">
    <location>
        <begin position="32"/>
        <end position="86"/>
    </location>
</feature>
<evidence type="ECO:0000256" key="2">
    <source>
        <dbReference type="ARBA" id="ARBA00023125"/>
    </source>
</evidence>
<protein>
    <submittedName>
        <fullName evidence="6">DNA-binding LacI/PurR family transcriptional regulator</fullName>
    </submittedName>
</protein>
<dbReference type="PROSITE" id="PS50932">
    <property type="entry name" value="HTH_LACI_2"/>
    <property type="match status" value="1"/>
</dbReference>
<dbReference type="InterPro" id="IPR046335">
    <property type="entry name" value="LacI/GalR-like_sensor"/>
</dbReference>
<dbReference type="Pfam" id="PF00356">
    <property type="entry name" value="LacI"/>
    <property type="match status" value="1"/>
</dbReference>
<dbReference type="PRINTS" id="PR00036">
    <property type="entry name" value="HTHLACI"/>
</dbReference>
<dbReference type="PANTHER" id="PTHR30146:SF109">
    <property type="entry name" value="HTH-TYPE TRANSCRIPTIONAL REGULATOR GALS"/>
    <property type="match status" value="1"/>
</dbReference>
<evidence type="ECO:0000256" key="4">
    <source>
        <dbReference type="SAM" id="MobiDB-lite"/>
    </source>
</evidence>
<keyword evidence="7" id="KW-1185">Reference proteome</keyword>
<feature type="compositionally biased region" description="Low complexity" evidence="4">
    <location>
        <begin position="1"/>
        <end position="16"/>
    </location>
</feature>
<dbReference type="InterPro" id="IPR000843">
    <property type="entry name" value="HTH_LacI"/>
</dbReference>
<dbReference type="Proteomes" id="UP000239485">
    <property type="component" value="Unassembled WGS sequence"/>
</dbReference>
<dbReference type="EMBL" id="PTJD01000001">
    <property type="protein sequence ID" value="PPK98417.1"/>
    <property type="molecule type" value="Genomic_DNA"/>
</dbReference>
<dbReference type="PANTHER" id="PTHR30146">
    <property type="entry name" value="LACI-RELATED TRANSCRIPTIONAL REPRESSOR"/>
    <property type="match status" value="1"/>
</dbReference>
<name>A0A2S6IVM7_9ACTN</name>
<dbReference type="CDD" id="cd06267">
    <property type="entry name" value="PBP1_LacI_sugar_binding-like"/>
    <property type="match status" value="1"/>
</dbReference>
<dbReference type="SUPFAM" id="SSF53822">
    <property type="entry name" value="Periplasmic binding protein-like I"/>
    <property type="match status" value="1"/>
</dbReference>
<organism evidence="6 7">
    <name type="scientific">Kineococcus xinjiangensis</name>
    <dbReference type="NCBI Taxonomy" id="512762"/>
    <lineage>
        <taxon>Bacteria</taxon>
        <taxon>Bacillati</taxon>
        <taxon>Actinomycetota</taxon>
        <taxon>Actinomycetes</taxon>
        <taxon>Kineosporiales</taxon>
        <taxon>Kineosporiaceae</taxon>
        <taxon>Kineococcus</taxon>
    </lineage>
</organism>
<proteinExistence type="predicted"/>
<gene>
    <name evidence="6" type="ORF">CLV92_101112</name>
</gene>
<dbReference type="InterPro" id="IPR028082">
    <property type="entry name" value="Peripla_BP_I"/>
</dbReference>
<keyword evidence="3" id="KW-0804">Transcription</keyword>
<dbReference type="Pfam" id="PF13377">
    <property type="entry name" value="Peripla_BP_3"/>
    <property type="match status" value="1"/>
</dbReference>
<evidence type="ECO:0000313" key="7">
    <source>
        <dbReference type="Proteomes" id="UP000239485"/>
    </source>
</evidence>